<keyword evidence="1" id="KW-0805">Transcription regulation</keyword>
<evidence type="ECO:0000313" key="6">
    <source>
        <dbReference type="EMBL" id="TQS47055.1"/>
    </source>
</evidence>
<dbReference type="GO" id="GO:0000976">
    <property type="term" value="F:transcription cis-regulatory region binding"/>
    <property type="evidence" value="ECO:0007669"/>
    <property type="project" value="TreeGrafter"/>
</dbReference>
<keyword evidence="7" id="KW-1185">Reference proteome</keyword>
<dbReference type="InterPro" id="IPR001647">
    <property type="entry name" value="HTH_TetR"/>
</dbReference>
<name>A0A545B2I2_9ACTN</name>
<dbReference type="InterPro" id="IPR023772">
    <property type="entry name" value="DNA-bd_HTH_TetR-type_CS"/>
</dbReference>
<dbReference type="PRINTS" id="PR00455">
    <property type="entry name" value="HTHTETR"/>
</dbReference>
<dbReference type="AlphaFoldDB" id="A0A545B2I2"/>
<dbReference type="PANTHER" id="PTHR30055">
    <property type="entry name" value="HTH-TYPE TRANSCRIPTIONAL REGULATOR RUTR"/>
    <property type="match status" value="1"/>
</dbReference>
<gene>
    <name evidence="6" type="ORF">FL583_01995</name>
</gene>
<dbReference type="OrthoDB" id="9796019at2"/>
<evidence type="ECO:0000256" key="2">
    <source>
        <dbReference type="ARBA" id="ARBA00023125"/>
    </source>
</evidence>
<dbReference type="PROSITE" id="PS50977">
    <property type="entry name" value="HTH_TETR_2"/>
    <property type="match status" value="1"/>
</dbReference>
<dbReference type="InParanoid" id="A0A545B2I2"/>
<evidence type="ECO:0000256" key="4">
    <source>
        <dbReference type="PROSITE-ProRule" id="PRU00335"/>
    </source>
</evidence>
<protein>
    <submittedName>
        <fullName evidence="6">TetR/AcrR family transcriptional regulator</fullName>
    </submittedName>
</protein>
<keyword evidence="2 4" id="KW-0238">DNA-binding</keyword>
<sequence>MVRQSDSGVRGSARLRDELTRAIEAAAVDELAENGYGRFSMAAVARRAGVGKAAIYRRWATQEAMLIDLLAPKAVLLAAGPASDTLAGDVRAFVEATRRAFAVPRVASIVADLFAEALRNPSLFRVLHEEVTVPRRAGAAEMLARATARGEIPSDVDLDAALDLLAGPSVVRMMTSTEPPSDAWVDSTVAMLLRALGYDARSA</sequence>
<dbReference type="RefSeq" id="WP_142702678.1">
    <property type="nucleotide sequence ID" value="NZ_VIRS01000001.1"/>
</dbReference>
<dbReference type="InterPro" id="IPR036271">
    <property type="entry name" value="Tet_transcr_reg_TetR-rel_C_sf"/>
</dbReference>
<dbReference type="Gene3D" id="1.10.357.10">
    <property type="entry name" value="Tetracycline Repressor, domain 2"/>
    <property type="match status" value="1"/>
</dbReference>
<dbReference type="SUPFAM" id="SSF48498">
    <property type="entry name" value="Tetracyclin repressor-like, C-terminal domain"/>
    <property type="match status" value="1"/>
</dbReference>
<dbReference type="InterPro" id="IPR011075">
    <property type="entry name" value="TetR_C"/>
</dbReference>
<dbReference type="InterPro" id="IPR009057">
    <property type="entry name" value="Homeodomain-like_sf"/>
</dbReference>
<evidence type="ECO:0000256" key="1">
    <source>
        <dbReference type="ARBA" id="ARBA00023015"/>
    </source>
</evidence>
<evidence type="ECO:0000313" key="7">
    <source>
        <dbReference type="Proteomes" id="UP000317982"/>
    </source>
</evidence>
<dbReference type="Pfam" id="PF16859">
    <property type="entry name" value="TetR_C_11"/>
    <property type="match status" value="1"/>
</dbReference>
<feature type="DNA-binding region" description="H-T-H motif" evidence="4">
    <location>
        <begin position="40"/>
        <end position="59"/>
    </location>
</feature>
<feature type="domain" description="HTH tetR-type" evidence="5">
    <location>
        <begin position="17"/>
        <end position="77"/>
    </location>
</feature>
<organism evidence="6 7">
    <name type="scientific">Cryptosporangium phraense</name>
    <dbReference type="NCBI Taxonomy" id="2593070"/>
    <lineage>
        <taxon>Bacteria</taxon>
        <taxon>Bacillati</taxon>
        <taxon>Actinomycetota</taxon>
        <taxon>Actinomycetes</taxon>
        <taxon>Cryptosporangiales</taxon>
        <taxon>Cryptosporangiaceae</taxon>
        <taxon>Cryptosporangium</taxon>
    </lineage>
</organism>
<dbReference type="PANTHER" id="PTHR30055:SF148">
    <property type="entry name" value="TETR-FAMILY TRANSCRIPTIONAL REGULATOR"/>
    <property type="match status" value="1"/>
</dbReference>
<dbReference type="SUPFAM" id="SSF46689">
    <property type="entry name" value="Homeodomain-like"/>
    <property type="match status" value="1"/>
</dbReference>
<dbReference type="Gene3D" id="1.10.10.60">
    <property type="entry name" value="Homeodomain-like"/>
    <property type="match status" value="1"/>
</dbReference>
<dbReference type="Pfam" id="PF00440">
    <property type="entry name" value="TetR_N"/>
    <property type="match status" value="1"/>
</dbReference>
<dbReference type="InterPro" id="IPR050109">
    <property type="entry name" value="HTH-type_TetR-like_transc_reg"/>
</dbReference>
<reference evidence="6 7" key="1">
    <citation type="submission" date="2019-07" db="EMBL/GenBank/DDBJ databases">
        <title>Cryptosporangium phraense sp. nov., isolated from plant litter.</title>
        <authorList>
            <person name="Suriyachadkun C."/>
        </authorList>
    </citation>
    <scope>NUCLEOTIDE SEQUENCE [LARGE SCALE GENOMIC DNA]</scope>
    <source>
        <strain evidence="6 7">A-T 5661</strain>
    </source>
</reference>
<dbReference type="PROSITE" id="PS01081">
    <property type="entry name" value="HTH_TETR_1"/>
    <property type="match status" value="1"/>
</dbReference>
<dbReference type="Proteomes" id="UP000317982">
    <property type="component" value="Unassembled WGS sequence"/>
</dbReference>
<dbReference type="GO" id="GO:0003700">
    <property type="term" value="F:DNA-binding transcription factor activity"/>
    <property type="evidence" value="ECO:0007669"/>
    <property type="project" value="TreeGrafter"/>
</dbReference>
<evidence type="ECO:0000259" key="5">
    <source>
        <dbReference type="PROSITE" id="PS50977"/>
    </source>
</evidence>
<dbReference type="EMBL" id="VIRS01000001">
    <property type="protein sequence ID" value="TQS47055.1"/>
    <property type="molecule type" value="Genomic_DNA"/>
</dbReference>
<accession>A0A545B2I2</accession>
<keyword evidence="3" id="KW-0804">Transcription</keyword>
<evidence type="ECO:0000256" key="3">
    <source>
        <dbReference type="ARBA" id="ARBA00023163"/>
    </source>
</evidence>
<proteinExistence type="predicted"/>
<comment type="caution">
    <text evidence="6">The sequence shown here is derived from an EMBL/GenBank/DDBJ whole genome shotgun (WGS) entry which is preliminary data.</text>
</comment>